<proteinExistence type="predicted"/>
<evidence type="ECO:0000313" key="1">
    <source>
        <dbReference type="EMBL" id="MEU7075198.1"/>
    </source>
</evidence>
<reference evidence="1 2" key="1">
    <citation type="submission" date="2024-06" db="EMBL/GenBank/DDBJ databases">
        <title>The Natural Products Discovery Center: Release of the First 8490 Sequenced Strains for Exploring Actinobacteria Biosynthetic Diversity.</title>
        <authorList>
            <person name="Kalkreuter E."/>
            <person name="Kautsar S.A."/>
            <person name="Yang D."/>
            <person name="Bader C.D."/>
            <person name="Teijaro C.N."/>
            <person name="Fluegel L."/>
            <person name="Davis C.M."/>
            <person name="Simpson J.R."/>
            <person name="Lauterbach L."/>
            <person name="Steele A.D."/>
            <person name="Gui C."/>
            <person name="Meng S."/>
            <person name="Li G."/>
            <person name="Viehrig K."/>
            <person name="Ye F."/>
            <person name="Su P."/>
            <person name="Kiefer A.F."/>
            <person name="Nichols A."/>
            <person name="Cepeda A.J."/>
            <person name="Yan W."/>
            <person name="Fan B."/>
            <person name="Jiang Y."/>
            <person name="Adhikari A."/>
            <person name="Zheng C.-J."/>
            <person name="Schuster L."/>
            <person name="Cowan T.M."/>
            <person name="Smanski M.J."/>
            <person name="Chevrette M.G."/>
            <person name="De Carvalho L.P.S."/>
            <person name="Shen B."/>
        </authorList>
    </citation>
    <scope>NUCLEOTIDE SEQUENCE [LARGE SCALE GENOMIC DNA]</scope>
    <source>
        <strain evidence="1 2">NPDC045974</strain>
    </source>
</reference>
<evidence type="ECO:0008006" key="3">
    <source>
        <dbReference type="Google" id="ProtNLM"/>
    </source>
</evidence>
<organism evidence="1 2">
    <name type="scientific">Streptomyces narbonensis</name>
    <dbReference type="NCBI Taxonomy" id="67333"/>
    <lineage>
        <taxon>Bacteria</taxon>
        <taxon>Bacillati</taxon>
        <taxon>Actinomycetota</taxon>
        <taxon>Actinomycetes</taxon>
        <taxon>Kitasatosporales</taxon>
        <taxon>Streptomycetaceae</taxon>
        <taxon>Streptomyces</taxon>
    </lineage>
</organism>
<gene>
    <name evidence="1" type="ORF">AB0A88_34450</name>
</gene>
<dbReference type="Proteomes" id="UP001551329">
    <property type="component" value="Unassembled WGS sequence"/>
</dbReference>
<name>A0ABV3CM18_9ACTN</name>
<dbReference type="EMBL" id="JBEZAE010000035">
    <property type="protein sequence ID" value="MEU7075198.1"/>
    <property type="molecule type" value="Genomic_DNA"/>
</dbReference>
<accession>A0ABV3CM18</accession>
<protein>
    <recommendedName>
        <fullName evidence="3">Zinc-binding dehydrogenase</fullName>
    </recommendedName>
</protein>
<dbReference type="RefSeq" id="WP_358477794.1">
    <property type="nucleotide sequence ID" value="NZ_JBEZAE010000035.1"/>
</dbReference>
<dbReference type="Gene3D" id="3.90.180.10">
    <property type="entry name" value="Medium-chain alcohol dehydrogenases, catalytic domain"/>
    <property type="match status" value="1"/>
</dbReference>
<sequence length="94" mass="10169">MLLAVAGLGGTVRVRGDVVAGPTPERVEDFEFLLRLASKGAITVVIDQLHPLQDITEARHRDDNGRKVGNIVVLPYPSARSARTAPARRPESET</sequence>
<evidence type="ECO:0000313" key="2">
    <source>
        <dbReference type="Proteomes" id="UP001551329"/>
    </source>
</evidence>
<comment type="caution">
    <text evidence="1">The sequence shown here is derived from an EMBL/GenBank/DDBJ whole genome shotgun (WGS) entry which is preliminary data.</text>
</comment>
<keyword evidence="2" id="KW-1185">Reference proteome</keyword>